<keyword evidence="3" id="KW-0813">Transport</keyword>
<keyword evidence="7 8" id="KW-0472">Membrane</keyword>
<dbReference type="InterPro" id="IPR037185">
    <property type="entry name" value="EmrE-like"/>
</dbReference>
<feature type="transmembrane region" description="Helical" evidence="8">
    <location>
        <begin position="12"/>
        <end position="30"/>
    </location>
</feature>
<dbReference type="PANTHER" id="PTHR22911:SF137">
    <property type="entry name" value="SOLUTE CARRIER FAMILY 35 MEMBER G2-RELATED"/>
    <property type="match status" value="1"/>
</dbReference>
<evidence type="ECO:0000256" key="7">
    <source>
        <dbReference type="ARBA" id="ARBA00023136"/>
    </source>
</evidence>
<gene>
    <name evidence="10" type="primary">rarD</name>
    <name evidence="10" type="ORF">C7N83_02855</name>
</gene>
<protein>
    <submittedName>
        <fullName evidence="10">EamA family transporter RarD</fullName>
    </submittedName>
</protein>
<sequence>MNTQTDEYRKGLLYALGCYLIWGMFPLYWYPVTGTAIGADQILAQRICWSAVFALCILVIKGQAVTLWQAVRNRKLLLTFVGSAFAISLNWLVYLWAITNNHILDASLGYFISPLVNVLFGFLFFKEKPNRTQLLAVVLAVVGILWLVVPAGYIPWVSLLLAGSFGIYSLLRKRAPLDALTGMTLETLVLVPFALAYLFWVAQRGGLVFGSLALLPLAVLIGSGVVTVLPLLLFAAGAKRISMSDLGMIQYVSPSMQFFLGLILFGEAFSLQRFTGYAWVWLGIAVYLFGAVLAKKKARVI</sequence>
<feature type="transmembrane region" description="Helical" evidence="8">
    <location>
        <begin position="214"/>
        <end position="236"/>
    </location>
</feature>
<dbReference type="SUPFAM" id="SSF103481">
    <property type="entry name" value="Multidrug resistance efflux transporter EmrE"/>
    <property type="match status" value="2"/>
</dbReference>
<dbReference type="OrthoDB" id="369870at2"/>
<feature type="transmembrane region" description="Helical" evidence="8">
    <location>
        <begin position="248"/>
        <end position="270"/>
    </location>
</feature>
<feature type="transmembrane region" description="Helical" evidence="8">
    <location>
        <begin position="76"/>
        <end position="96"/>
    </location>
</feature>
<dbReference type="InterPro" id="IPR004626">
    <property type="entry name" value="RarD"/>
</dbReference>
<feature type="transmembrane region" description="Helical" evidence="8">
    <location>
        <begin position="42"/>
        <end position="64"/>
    </location>
</feature>
<comment type="subcellular location">
    <subcellularLocation>
        <location evidence="1">Cell membrane</location>
        <topology evidence="1">Multi-pass membrane protein</topology>
    </subcellularLocation>
</comment>
<evidence type="ECO:0000313" key="10">
    <source>
        <dbReference type="EMBL" id="PSJ80989.1"/>
    </source>
</evidence>
<proteinExistence type="inferred from homology"/>
<dbReference type="Proteomes" id="UP000241868">
    <property type="component" value="Unassembled WGS sequence"/>
</dbReference>
<feature type="domain" description="EamA" evidence="9">
    <location>
        <begin position="10"/>
        <end position="148"/>
    </location>
</feature>
<evidence type="ECO:0000256" key="6">
    <source>
        <dbReference type="ARBA" id="ARBA00022989"/>
    </source>
</evidence>
<evidence type="ECO:0000256" key="5">
    <source>
        <dbReference type="ARBA" id="ARBA00022692"/>
    </source>
</evidence>
<accession>A0A2P7U1Z1</accession>
<keyword evidence="6 8" id="KW-1133">Transmembrane helix</keyword>
<evidence type="ECO:0000259" key="9">
    <source>
        <dbReference type="Pfam" id="PF00892"/>
    </source>
</evidence>
<evidence type="ECO:0000256" key="2">
    <source>
        <dbReference type="ARBA" id="ARBA00007362"/>
    </source>
</evidence>
<feature type="transmembrane region" description="Helical" evidence="8">
    <location>
        <begin position="108"/>
        <end position="125"/>
    </location>
</feature>
<keyword evidence="5 8" id="KW-0812">Transmembrane</keyword>
<keyword evidence="4" id="KW-1003">Cell membrane</keyword>
<name>A0A2P7U1Z1_9NEIS</name>
<feature type="transmembrane region" description="Helical" evidence="8">
    <location>
        <begin position="183"/>
        <end position="202"/>
    </location>
</feature>
<comment type="similarity">
    <text evidence="2">Belongs to the EamA transporter family.</text>
</comment>
<evidence type="ECO:0000313" key="11">
    <source>
        <dbReference type="Proteomes" id="UP000241868"/>
    </source>
</evidence>
<evidence type="ECO:0000256" key="8">
    <source>
        <dbReference type="SAM" id="Phobius"/>
    </source>
</evidence>
<dbReference type="EMBL" id="PXYY01000010">
    <property type="protein sequence ID" value="PSJ80989.1"/>
    <property type="molecule type" value="Genomic_DNA"/>
</dbReference>
<comment type="caution">
    <text evidence="10">The sequence shown here is derived from an EMBL/GenBank/DDBJ whole genome shotgun (WGS) entry which is preliminary data.</text>
</comment>
<dbReference type="GO" id="GO:0005886">
    <property type="term" value="C:plasma membrane"/>
    <property type="evidence" value="ECO:0007669"/>
    <property type="project" value="UniProtKB-SubCell"/>
</dbReference>
<feature type="transmembrane region" description="Helical" evidence="8">
    <location>
        <begin position="276"/>
        <end position="294"/>
    </location>
</feature>
<dbReference type="PANTHER" id="PTHR22911">
    <property type="entry name" value="ACYL-MALONYL CONDENSING ENZYME-RELATED"/>
    <property type="match status" value="1"/>
</dbReference>
<evidence type="ECO:0000256" key="4">
    <source>
        <dbReference type="ARBA" id="ARBA00022475"/>
    </source>
</evidence>
<feature type="transmembrane region" description="Helical" evidence="8">
    <location>
        <begin position="132"/>
        <end position="148"/>
    </location>
</feature>
<reference evidence="10 11" key="1">
    <citation type="submission" date="2018-03" db="EMBL/GenBank/DDBJ databases">
        <title>Neisseria weixii sp. nov., isolated from the intestinal contents of Tibetan Plateau pika (Ochotona curzoniae) in Yushu, Qinghai Province, China.</title>
        <authorList>
            <person name="Gui Z."/>
        </authorList>
    </citation>
    <scope>NUCLEOTIDE SEQUENCE [LARGE SCALE GENOMIC DNA]</scope>
    <source>
        <strain evidence="10 11">ATCC 51483</strain>
    </source>
</reference>
<dbReference type="NCBIfam" id="TIGR00688">
    <property type="entry name" value="rarD"/>
    <property type="match status" value="1"/>
</dbReference>
<organism evidence="10 11">
    <name type="scientific">Neisseria iguanae</name>
    <dbReference type="NCBI Taxonomy" id="90242"/>
    <lineage>
        <taxon>Bacteria</taxon>
        <taxon>Pseudomonadati</taxon>
        <taxon>Pseudomonadota</taxon>
        <taxon>Betaproteobacteria</taxon>
        <taxon>Neisseriales</taxon>
        <taxon>Neisseriaceae</taxon>
        <taxon>Neisseria</taxon>
    </lineage>
</organism>
<dbReference type="InterPro" id="IPR000620">
    <property type="entry name" value="EamA_dom"/>
</dbReference>
<dbReference type="AlphaFoldDB" id="A0A2P7U1Z1"/>
<evidence type="ECO:0000256" key="3">
    <source>
        <dbReference type="ARBA" id="ARBA00022448"/>
    </source>
</evidence>
<evidence type="ECO:0000256" key="1">
    <source>
        <dbReference type="ARBA" id="ARBA00004651"/>
    </source>
</evidence>
<keyword evidence="11" id="KW-1185">Reference proteome</keyword>
<dbReference type="Pfam" id="PF00892">
    <property type="entry name" value="EamA"/>
    <property type="match status" value="1"/>
</dbReference>